<evidence type="ECO:0000256" key="1">
    <source>
        <dbReference type="PROSITE-ProRule" id="PRU00117"/>
    </source>
</evidence>
<organism evidence="3 4">
    <name type="scientific">Gnathostoma spinigerum</name>
    <dbReference type="NCBI Taxonomy" id="75299"/>
    <lineage>
        <taxon>Eukaryota</taxon>
        <taxon>Metazoa</taxon>
        <taxon>Ecdysozoa</taxon>
        <taxon>Nematoda</taxon>
        <taxon>Chromadorea</taxon>
        <taxon>Rhabditida</taxon>
        <taxon>Spirurina</taxon>
        <taxon>Gnathostomatomorpha</taxon>
        <taxon>Gnathostomatoidea</taxon>
        <taxon>Gnathostomatidae</taxon>
        <taxon>Gnathostoma</taxon>
    </lineage>
</organism>
<dbReference type="Gene3D" id="3.30.1370.10">
    <property type="entry name" value="K Homology domain, type 1"/>
    <property type="match status" value="1"/>
</dbReference>
<dbReference type="InterPro" id="IPR009210">
    <property type="entry name" value="ASCC1"/>
</dbReference>
<dbReference type="PANTHER" id="PTHR13360">
    <property type="entry name" value="ACTIVATING SIGNAL COINTEGRATOR 1 COMPLEX SUBUNIT 1"/>
    <property type="match status" value="1"/>
</dbReference>
<protein>
    <recommendedName>
        <fullName evidence="2">K Homology domain-containing protein</fullName>
    </recommendedName>
</protein>
<dbReference type="InterPro" id="IPR036612">
    <property type="entry name" value="KH_dom_type_1_sf"/>
</dbReference>
<dbReference type="InterPro" id="IPR004087">
    <property type="entry name" value="KH_dom"/>
</dbReference>
<accession>A0ABD6EJT7</accession>
<sequence length="363" mass="41189">MVSKLLKLFRCCANVKNWRMSRRTVGKAIEKGRSKKPESDNVENKKIIGLQTVTSSEKRAKLLIDGKPKRFHGGLHRSLSDENCASCLNSATYAEKNVSSENLVCELHEEKIMDGLVRQDLEDDGRVSRTCESPCEEVDAIVPASAEYISSKDNVDDTEASDQFPFASFDLSDSDEEVSGNAVDYKSGGLENKQEETIYDPKRKRWSLKFTIEKKKVRLVTGRKGAVKRKLEEETGCHLSISRKGKRRCVWITSKSSEENIEDCRNRIDDILSTALVCASGGPKYTHFVSMPMNRCDELRDRFRNFVELVKNDASIHESCKEASLFQIPEKLHLTITMLSLDNEEKRQSAVDRLKLVVEEKVR</sequence>
<feature type="domain" description="K Homology" evidence="2">
    <location>
        <begin position="204"/>
        <end position="273"/>
    </location>
</feature>
<gene>
    <name evidence="3" type="ORF">AB6A40_006725</name>
</gene>
<evidence type="ECO:0000259" key="2">
    <source>
        <dbReference type="SMART" id="SM00322"/>
    </source>
</evidence>
<keyword evidence="4" id="KW-1185">Reference proteome</keyword>
<dbReference type="AlphaFoldDB" id="A0ABD6EJT7"/>
<dbReference type="PROSITE" id="PS50084">
    <property type="entry name" value="KH_TYPE_1"/>
    <property type="match status" value="1"/>
</dbReference>
<evidence type="ECO:0000313" key="4">
    <source>
        <dbReference type="Proteomes" id="UP001608902"/>
    </source>
</evidence>
<name>A0ABD6EJT7_9BILA</name>
<keyword evidence="1" id="KW-0694">RNA-binding</keyword>
<dbReference type="GO" id="GO:0003723">
    <property type="term" value="F:RNA binding"/>
    <property type="evidence" value="ECO:0007669"/>
    <property type="project" value="UniProtKB-UniRule"/>
</dbReference>
<dbReference type="Gene3D" id="3.90.1140.10">
    <property type="entry name" value="Cyclic phosphodiesterase"/>
    <property type="match status" value="1"/>
</dbReference>
<dbReference type="PANTHER" id="PTHR13360:SF1">
    <property type="entry name" value="ACTIVATING SIGNAL COINTEGRATOR 1 COMPLEX SUBUNIT 1"/>
    <property type="match status" value="1"/>
</dbReference>
<comment type="caution">
    <text evidence="3">The sequence shown here is derived from an EMBL/GenBank/DDBJ whole genome shotgun (WGS) entry which is preliminary data.</text>
</comment>
<dbReference type="SMART" id="SM00322">
    <property type="entry name" value="KH"/>
    <property type="match status" value="1"/>
</dbReference>
<dbReference type="Pfam" id="PF10469">
    <property type="entry name" value="AKAP7_NLS"/>
    <property type="match status" value="1"/>
</dbReference>
<evidence type="ECO:0000313" key="3">
    <source>
        <dbReference type="EMBL" id="MFH4980016.1"/>
    </source>
</evidence>
<dbReference type="SUPFAM" id="SSF54791">
    <property type="entry name" value="Eukaryotic type KH-domain (KH-domain type I)"/>
    <property type="match status" value="1"/>
</dbReference>
<dbReference type="InterPro" id="IPR019510">
    <property type="entry name" value="AKAP7-like_phosphoesterase"/>
</dbReference>
<dbReference type="EMBL" id="JBGFUD010004935">
    <property type="protein sequence ID" value="MFH4980016.1"/>
    <property type="molecule type" value="Genomic_DNA"/>
</dbReference>
<dbReference type="CDD" id="cd00105">
    <property type="entry name" value="KH-I"/>
    <property type="match status" value="1"/>
</dbReference>
<dbReference type="InterPro" id="IPR004088">
    <property type="entry name" value="KH_dom_type_1"/>
</dbReference>
<proteinExistence type="predicted"/>
<dbReference type="Proteomes" id="UP001608902">
    <property type="component" value="Unassembled WGS sequence"/>
</dbReference>
<dbReference type="Pfam" id="PF00013">
    <property type="entry name" value="KH_1"/>
    <property type="match status" value="1"/>
</dbReference>
<reference evidence="3 4" key="1">
    <citation type="submission" date="2024-08" db="EMBL/GenBank/DDBJ databases">
        <title>Gnathostoma spinigerum genome.</title>
        <authorList>
            <person name="Gonzalez-Bertolin B."/>
            <person name="Monzon S."/>
            <person name="Zaballos A."/>
            <person name="Jimenez P."/>
            <person name="Dekumyoy P."/>
            <person name="Varona S."/>
            <person name="Cuesta I."/>
            <person name="Sumanam S."/>
            <person name="Adisakwattana P."/>
            <person name="Gasser R.B."/>
            <person name="Hernandez-Gonzalez A."/>
            <person name="Young N.D."/>
            <person name="Perteguer M.J."/>
        </authorList>
    </citation>
    <scope>NUCLEOTIDE SEQUENCE [LARGE SCALE GENOMIC DNA]</scope>
    <source>
        <strain evidence="3">AL3</strain>
        <tissue evidence="3">Liver</tissue>
    </source>
</reference>